<sequence length="1930" mass="219161">MSYGSAEGVAVRAQRVYRDKFPGRRVPHYQTLQAVVRRLRETGTFRVQALLPNDYVARLEFCEWGEDPDFLRKVLFTDEAGFTHNWVFNTHNTHIWSDVNPHATTREQRHKLQCCWKKCCWPFYAKCDIITTEHRRITRDKLLRSCMTNSQIGGLDATDPFIGLPDLNPCDFFLWGHMKQLVYSEVVPSEEVLTQRIHMATAQIRADPDVFATVRDNLRRRAQACIRNHGRHFEQFLKFIKNYAVITRPLHEATKKDRMWEWTEEQDVAFKTLKEKMTTAPVLQRFDPNKDCELRVDASLKGLGAVLLQEGDDQQMHSIAYISRSVTKNEHPTGKLARWAIKLSEFDYTVVHRSGVLHKDADCLSRNPVLTGNSRDEDEAEEIPTYLATNVELRDSQLKDEEWSEIIKCIEDPDECELPIATRRRAKNFILRDGVLYKKNAATTGLDYLLVIPKSLVGEILYNHHSDPMSGHLGTAKTFSKIKERYYWTNLQKDVEKYVRGCPDCQSKKGEDFKKPASLLFIIYLSIIFLGTGAGHIEINGGVYWKPLPNAINYEATIPITYTTKWNMGLRDFEEKAINYCARDSRTMTCKTLNEIERISYYYENEESALKDVLEDRIKHPRSTRALDFIASSFEWCCGFATTQKLEKISMNDQELAERVPKIQQGLKETLMSIGKESRKFEEFQNKEGGVFVKIEERIRIIEKFAAVAHNRVTLQLNETEKTMLSEVYNSYMNLKRIIINLRTTRENSVVNDCRHHFIPQMLLPSTILKEDLRRLEEQIRKENQELAIPVSDVWINYTLPICDCTVVGGNITLQIRTPIRGQGRHWSLYELIMFLARFNADSMHGPSCIRRLTRGSSIEELANHCPMTCYRSRALTITEVSEEIYMLTHVDEEIKLKCGNKTTERGREYAGLPGAIKIKVPCTCELVEGHEVLIEKTFPCVGGNEILPIIHVLPATWSSLGSLVINSLERQEPLKFQNLTQCLNQEWTLSIPHINLTSVQDKVNEIQEMIEDHGHVFGWSSMYAAHGNALLTIWNIVLSVGLAFVLSEGVLWEFYIRQLLRFMRGAEWKVTKRQGAEPRERDKVSNEAVHLDVNEMVPPSLSSSGRTKVEEMCEDFTQLDQVVSEMDPRQSQGDPNKGNCYLVVMQDRFTKWVQCRAIRRAIARAVTQALYEEDITRFGCPKTVISDNGIQYTGTHFQDLLKDMGIEHRHAPPYSPHANLVERANKTLKTMIAQFCQTNQKKWDSQLADLIFAINTSRQASTKFSPAFLKFGRELKVPKAVYRTGTDPPAADPDPLSADPETIFAQSERLTKLRETFELVRVNLSRVFIVQSKYYNLRRREWRCNGDRVYRKEHLLSSASKGFAANTLVHTQMPKKRPEIVAPRTLLVAQRAKAAAALKRVKEAAARIRAPLKCCGPTTAAAAATATSTLTVSTITSAPVSTTSLFNIAFPSNFPPPPSAAQQAKTAAAFSKVQEAAARRRGKTKRPNTVSTSVPVATTTTTAVNSAATVTVNRPQRSTGQVNGNGIDFGIPTPTGESASNNADRYRNGRSIPEKRTEKETRKPDKRSEQLPGTTTRTEDSEQNRPILDWTRSNNCDLDTSSPHAVAVPRNPPKASNQHKYHHRDITVRKTTPSAQDDPVKLRPSPDRITFFFSISPANGWQDVNHRRVCVGKYCQTSPTVRCHPGPKVGRNERMNGCRKNHHQEYLWPHASPTRKTCAGDAVSRDTIEPVNSVLNMFLNLGTVFTYLNASPGSRCFVEGKAVLNAGHLISCGMIKEEELQESVKKWKIKAYCLQSSAIKSDRHQILGLLVANGTNSVNVDQIKCSCKAGVSGCCKHVAATLLFCTRKPIDEIPQLSYTDTECVWKNKRPRVEKQYEATPLHLTKCYATKVKHKNVANLSDTLTAKLLKDALQVVPNSKYSLQFKGRRR</sequence>
<dbReference type="GO" id="GO:0008270">
    <property type="term" value="F:zinc ion binding"/>
    <property type="evidence" value="ECO:0007669"/>
    <property type="project" value="UniProtKB-KW"/>
</dbReference>
<feature type="compositionally biased region" description="Polar residues" evidence="4">
    <location>
        <begin position="1592"/>
        <end position="1604"/>
    </location>
</feature>
<keyword evidence="2" id="KW-0511">Multifunctional enzyme</keyword>
<feature type="region of interest" description="Disordered" evidence="4">
    <location>
        <begin position="1458"/>
        <end position="1626"/>
    </location>
</feature>
<dbReference type="Proteomes" id="UP000007266">
    <property type="component" value="Unassembled WGS sequence"/>
</dbReference>
<reference evidence="7 8" key="1">
    <citation type="journal article" date="2008" name="Nature">
        <title>The genome of the model beetle and pest Tribolium castaneum.</title>
        <authorList>
            <consortium name="Tribolium Genome Sequencing Consortium"/>
            <person name="Richards S."/>
            <person name="Gibbs R.A."/>
            <person name="Weinstock G.M."/>
            <person name="Brown S.J."/>
            <person name="Denell R."/>
            <person name="Beeman R.W."/>
            <person name="Gibbs R."/>
            <person name="Beeman R.W."/>
            <person name="Brown S.J."/>
            <person name="Bucher G."/>
            <person name="Friedrich M."/>
            <person name="Grimmelikhuijzen C.J."/>
            <person name="Klingler M."/>
            <person name="Lorenzen M."/>
            <person name="Richards S."/>
            <person name="Roth S."/>
            <person name="Schroder R."/>
            <person name="Tautz D."/>
            <person name="Zdobnov E.M."/>
            <person name="Muzny D."/>
            <person name="Gibbs R.A."/>
            <person name="Weinstock G.M."/>
            <person name="Attaway T."/>
            <person name="Bell S."/>
            <person name="Buhay C.J."/>
            <person name="Chandrabose M.N."/>
            <person name="Chavez D."/>
            <person name="Clerk-Blankenburg K.P."/>
            <person name="Cree A."/>
            <person name="Dao M."/>
            <person name="Davis C."/>
            <person name="Chacko J."/>
            <person name="Dinh H."/>
            <person name="Dugan-Rocha S."/>
            <person name="Fowler G."/>
            <person name="Garner T.T."/>
            <person name="Garnes J."/>
            <person name="Gnirke A."/>
            <person name="Hawes A."/>
            <person name="Hernandez J."/>
            <person name="Hines S."/>
            <person name="Holder M."/>
            <person name="Hume J."/>
            <person name="Jhangiani S.N."/>
            <person name="Joshi V."/>
            <person name="Khan Z.M."/>
            <person name="Jackson L."/>
            <person name="Kovar C."/>
            <person name="Kowis A."/>
            <person name="Lee S."/>
            <person name="Lewis L.R."/>
            <person name="Margolis J."/>
            <person name="Morgan M."/>
            <person name="Nazareth L.V."/>
            <person name="Nguyen N."/>
            <person name="Okwuonu G."/>
            <person name="Parker D."/>
            <person name="Richards S."/>
            <person name="Ruiz S.J."/>
            <person name="Santibanez J."/>
            <person name="Savard J."/>
            <person name="Scherer S.E."/>
            <person name="Schneider B."/>
            <person name="Sodergren E."/>
            <person name="Tautz D."/>
            <person name="Vattahil S."/>
            <person name="Villasana D."/>
            <person name="White C.S."/>
            <person name="Wright R."/>
            <person name="Park Y."/>
            <person name="Beeman R.W."/>
            <person name="Lord J."/>
            <person name="Oppert B."/>
            <person name="Lorenzen M."/>
            <person name="Brown S."/>
            <person name="Wang L."/>
            <person name="Savard J."/>
            <person name="Tautz D."/>
            <person name="Richards S."/>
            <person name="Weinstock G."/>
            <person name="Gibbs R.A."/>
            <person name="Liu Y."/>
            <person name="Worley K."/>
            <person name="Weinstock G."/>
            <person name="Elsik C.G."/>
            <person name="Reese J.T."/>
            <person name="Elhaik E."/>
            <person name="Landan G."/>
            <person name="Graur D."/>
            <person name="Arensburger P."/>
            <person name="Atkinson P."/>
            <person name="Beeman R.W."/>
            <person name="Beidler J."/>
            <person name="Brown S.J."/>
            <person name="Demuth J.P."/>
            <person name="Drury D.W."/>
            <person name="Du Y.Z."/>
            <person name="Fujiwara H."/>
            <person name="Lorenzen M."/>
            <person name="Maselli V."/>
            <person name="Osanai M."/>
            <person name="Park Y."/>
            <person name="Robertson H.M."/>
            <person name="Tu Z."/>
            <person name="Wang J.J."/>
            <person name="Wang S."/>
            <person name="Richards S."/>
            <person name="Song H."/>
            <person name="Zhang L."/>
            <person name="Sodergren E."/>
            <person name="Werner D."/>
            <person name="Stanke M."/>
            <person name="Morgenstern B."/>
            <person name="Solovyev V."/>
            <person name="Kosarev P."/>
            <person name="Brown G."/>
            <person name="Chen H.C."/>
            <person name="Ermolaeva O."/>
            <person name="Hlavina W."/>
            <person name="Kapustin Y."/>
            <person name="Kiryutin B."/>
            <person name="Kitts P."/>
            <person name="Maglott D."/>
            <person name="Pruitt K."/>
            <person name="Sapojnikov V."/>
            <person name="Souvorov A."/>
            <person name="Mackey A.J."/>
            <person name="Waterhouse R.M."/>
            <person name="Wyder S."/>
            <person name="Zdobnov E.M."/>
            <person name="Zdobnov E.M."/>
            <person name="Wyder S."/>
            <person name="Kriventseva E.V."/>
            <person name="Kadowaki T."/>
            <person name="Bork P."/>
            <person name="Aranda M."/>
            <person name="Bao R."/>
            <person name="Beermann A."/>
            <person name="Berns N."/>
            <person name="Bolognesi R."/>
            <person name="Bonneton F."/>
            <person name="Bopp D."/>
            <person name="Brown S.J."/>
            <person name="Bucher G."/>
            <person name="Butts T."/>
            <person name="Chaumot A."/>
            <person name="Denell R.E."/>
            <person name="Ferrier D.E."/>
            <person name="Friedrich M."/>
            <person name="Gordon C.M."/>
            <person name="Jindra M."/>
            <person name="Klingler M."/>
            <person name="Lan Q."/>
            <person name="Lattorff H.M."/>
            <person name="Laudet V."/>
            <person name="von Levetsow C."/>
            <person name="Liu Z."/>
            <person name="Lutz R."/>
            <person name="Lynch J.A."/>
            <person name="da Fonseca R.N."/>
            <person name="Posnien N."/>
            <person name="Reuter R."/>
            <person name="Roth S."/>
            <person name="Savard J."/>
            <person name="Schinko J.B."/>
            <person name="Schmitt C."/>
            <person name="Schoppmeier M."/>
            <person name="Schroder R."/>
            <person name="Shippy T.D."/>
            <person name="Simonnet F."/>
            <person name="Marques-Souza H."/>
            <person name="Tautz D."/>
            <person name="Tomoyasu Y."/>
            <person name="Trauner J."/>
            <person name="Van der Zee M."/>
            <person name="Vervoort M."/>
            <person name="Wittkopp N."/>
            <person name="Wimmer E.A."/>
            <person name="Yang X."/>
            <person name="Jones A.K."/>
            <person name="Sattelle D.B."/>
            <person name="Ebert P.R."/>
            <person name="Nelson D."/>
            <person name="Scott J.G."/>
            <person name="Beeman R.W."/>
            <person name="Muthukrishnan S."/>
            <person name="Kramer K.J."/>
            <person name="Arakane Y."/>
            <person name="Beeman R.W."/>
            <person name="Zhu Q."/>
            <person name="Hogenkamp D."/>
            <person name="Dixit R."/>
            <person name="Oppert B."/>
            <person name="Jiang H."/>
            <person name="Zou Z."/>
            <person name="Marshall J."/>
            <person name="Elpidina E."/>
            <person name="Vinokurov K."/>
            <person name="Oppert C."/>
            <person name="Zou Z."/>
            <person name="Evans J."/>
            <person name="Lu Z."/>
            <person name="Zhao P."/>
            <person name="Sumathipala N."/>
            <person name="Altincicek B."/>
            <person name="Vilcinskas A."/>
            <person name="Williams M."/>
            <person name="Hultmark D."/>
            <person name="Hetru C."/>
            <person name="Jiang H."/>
            <person name="Grimmelikhuijzen C.J."/>
            <person name="Hauser F."/>
            <person name="Cazzamali G."/>
            <person name="Williamson M."/>
            <person name="Park Y."/>
            <person name="Li B."/>
            <person name="Tanaka Y."/>
            <person name="Predel R."/>
            <person name="Neupert S."/>
            <person name="Schachtner J."/>
            <person name="Verleyen P."/>
            <person name="Raible F."/>
            <person name="Bork P."/>
            <person name="Friedrich M."/>
            <person name="Walden K.K."/>
            <person name="Robertson H.M."/>
            <person name="Angeli S."/>
            <person name="Foret S."/>
            <person name="Bucher G."/>
            <person name="Schuetz S."/>
            <person name="Maleszka R."/>
            <person name="Wimmer E.A."/>
            <person name="Beeman R.W."/>
            <person name="Lorenzen M."/>
            <person name="Tomoyasu Y."/>
            <person name="Miller S.C."/>
            <person name="Grossmann D."/>
            <person name="Bucher G."/>
        </authorList>
    </citation>
    <scope>NUCLEOTIDE SEQUENCE [LARGE SCALE GENOMIC DNA]</scope>
    <source>
        <strain evidence="7 8">Georgia GA2</strain>
    </source>
</reference>
<dbReference type="InterPro" id="IPR001584">
    <property type="entry name" value="Integrase_cat-core"/>
</dbReference>
<evidence type="ECO:0000313" key="8">
    <source>
        <dbReference type="Proteomes" id="UP000007266"/>
    </source>
</evidence>
<dbReference type="PROSITE" id="PS50994">
    <property type="entry name" value="INTEGRASE"/>
    <property type="match status" value="1"/>
</dbReference>
<dbReference type="GO" id="GO:0042575">
    <property type="term" value="C:DNA polymerase complex"/>
    <property type="evidence" value="ECO:0007669"/>
    <property type="project" value="UniProtKB-ARBA"/>
</dbReference>
<keyword evidence="8" id="KW-1185">Reference proteome</keyword>
<gene>
    <name evidence="7" type="primary">AUGUSTUS-3.0.2_31726</name>
    <name evidence="7" type="ORF">TcasGA2_TC031726</name>
</gene>
<evidence type="ECO:0000313" key="7">
    <source>
        <dbReference type="EMBL" id="KXZ75712.1"/>
    </source>
</evidence>
<dbReference type="EC" id="2.7.7.49" evidence="1"/>
<dbReference type="GO" id="GO:0003676">
    <property type="term" value="F:nucleic acid binding"/>
    <property type="evidence" value="ECO:0007669"/>
    <property type="project" value="InterPro"/>
</dbReference>
<dbReference type="Gene3D" id="3.30.420.10">
    <property type="entry name" value="Ribonuclease H-like superfamily/Ribonuclease H"/>
    <property type="match status" value="3"/>
</dbReference>
<dbReference type="InterPro" id="IPR043128">
    <property type="entry name" value="Rev_trsase/Diguanyl_cyclase"/>
</dbReference>
<dbReference type="InterPro" id="IPR041588">
    <property type="entry name" value="Integrase_H2C2"/>
</dbReference>
<evidence type="ECO:0000256" key="1">
    <source>
        <dbReference type="ARBA" id="ARBA00012493"/>
    </source>
</evidence>
<reference evidence="7 8" key="2">
    <citation type="journal article" date="2010" name="Nucleic Acids Res.">
        <title>BeetleBase in 2010: revisions to provide comprehensive genomic information for Tribolium castaneum.</title>
        <authorList>
            <person name="Kim H.S."/>
            <person name="Murphy T."/>
            <person name="Xia J."/>
            <person name="Caragea D."/>
            <person name="Park Y."/>
            <person name="Beeman R.W."/>
            <person name="Lorenzen M.D."/>
            <person name="Butcher S."/>
            <person name="Manak J.R."/>
            <person name="Brown S.J."/>
        </authorList>
    </citation>
    <scope>NUCLEOTIDE SEQUENCE [LARGE SCALE GENOMIC DNA]</scope>
    <source>
        <strain evidence="7 8">Georgia GA2</strain>
    </source>
</reference>
<feature type="domain" description="Integrase catalytic" evidence="6">
    <location>
        <begin position="1095"/>
        <end position="1275"/>
    </location>
</feature>
<dbReference type="InterPro" id="IPR043502">
    <property type="entry name" value="DNA/RNA_pol_sf"/>
</dbReference>
<dbReference type="GO" id="GO:0015074">
    <property type="term" value="P:DNA integration"/>
    <property type="evidence" value="ECO:0007669"/>
    <property type="project" value="InterPro"/>
</dbReference>
<dbReference type="Gene3D" id="1.10.340.70">
    <property type="match status" value="1"/>
</dbReference>
<dbReference type="Pfam" id="PF17919">
    <property type="entry name" value="RT_RNaseH_2"/>
    <property type="match status" value="1"/>
</dbReference>
<feature type="compositionally biased region" description="Polar residues" evidence="4">
    <location>
        <begin position="1515"/>
        <end position="1525"/>
    </location>
</feature>
<dbReference type="PANTHER" id="PTHR37984:SF5">
    <property type="entry name" value="PROTEIN NYNRIN-LIKE"/>
    <property type="match status" value="1"/>
</dbReference>
<dbReference type="InterPro" id="IPR036397">
    <property type="entry name" value="RNaseH_sf"/>
</dbReference>
<dbReference type="PANTHER" id="PTHR37984">
    <property type="entry name" value="PROTEIN CBG26694"/>
    <property type="match status" value="1"/>
</dbReference>
<dbReference type="InterPro" id="IPR041577">
    <property type="entry name" value="RT_RNaseH_2"/>
</dbReference>
<dbReference type="Pfam" id="PF17921">
    <property type="entry name" value="Integrase_H2C2"/>
    <property type="match status" value="1"/>
</dbReference>
<accession>A0A139W8V0</accession>
<dbReference type="Pfam" id="PF16087">
    <property type="entry name" value="DUF4817"/>
    <property type="match status" value="1"/>
</dbReference>
<evidence type="ECO:0000259" key="5">
    <source>
        <dbReference type="PROSITE" id="PS50966"/>
    </source>
</evidence>
<keyword evidence="3" id="KW-0862">Zinc</keyword>
<dbReference type="SUPFAM" id="SSF53098">
    <property type="entry name" value="Ribonuclease H-like"/>
    <property type="match status" value="1"/>
</dbReference>
<name>A0A139W8V0_TRICA</name>
<dbReference type="FunFam" id="1.10.340.70:FF:000004">
    <property type="entry name" value="Retrovirus-related Pol polyprotein from transposon 297-like Protein"/>
    <property type="match status" value="1"/>
</dbReference>
<dbReference type="InParanoid" id="A0A139W8V0"/>
<evidence type="ECO:0000259" key="6">
    <source>
        <dbReference type="PROSITE" id="PS50994"/>
    </source>
</evidence>
<dbReference type="EMBL" id="KQ972957">
    <property type="protein sequence ID" value="KXZ75712.1"/>
    <property type="molecule type" value="Genomic_DNA"/>
</dbReference>
<evidence type="ECO:0000256" key="2">
    <source>
        <dbReference type="ARBA" id="ARBA00023268"/>
    </source>
</evidence>
<dbReference type="InterPro" id="IPR050951">
    <property type="entry name" value="Retrovirus_Pol_polyprotein"/>
</dbReference>
<proteinExistence type="predicted"/>
<dbReference type="InterPro" id="IPR012337">
    <property type="entry name" value="RNaseH-like_sf"/>
</dbReference>
<dbReference type="PROSITE" id="PS50966">
    <property type="entry name" value="ZF_SWIM"/>
    <property type="match status" value="1"/>
</dbReference>
<dbReference type="InterPro" id="IPR032135">
    <property type="entry name" value="DUF4817"/>
</dbReference>
<feature type="compositionally biased region" description="Low complexity" evidence="4">
    <location>
        <begin position="1461"/>
        <end position="1473"/>
    </location>
</feature>
<dbReference type="GO" id="GO:0003964">
    <property type="term" value="F:RNA-directed DNA polymerase activity"/>
    <property type="evidence" value="ECO:0007669"/>
    <property type="project" value="UniProtKB-EC"/>
</dbReference>
<dbReference type="Pfam" id="PF00665">
    <property type="entry name" value="rve"/>
    <property type="match status" value="1"/>
</dbReference>
<protein>
    <recommendedName>
        <fullName evidence="1">RNA-directed DNA polymerase</fullName>
        <ecNumber evidence="1">2.7.7.49</ecNumber>
    </recommendedName>
</protein>
<keyword evidence="3" id="KW-0863">Zinc-finger</keyword>
<feature type="domain" description="SWIM-type" evidence="5">
    <location>
        <begin position="1817"/>
        <end position="1847"/>
    </location>
</feature>
<dbReference type="SUPFAM" id="SSF56672">
    <property type="entry name" value="DNA/RNA polymerases"/>
    <property type="match status" value="1"/>
</dbReference>
<evidence type="ECO:0000256" key="3">
    <source>
        <dbReference type="PROSITE-ProRule" id="PRU00325"/>
    </source>
</evidence>
<feature type="compositionally biased region" description="Low complexity" evidence="4">
    <location>
        <begin position="1488"/>
        <end position="1514"/>
    </location>
</feature>
<evidence type="ECO:0000256" key="4">
    <source>
        <dbReference type="SAM" id="MobiDB-lite"/>
    </source>
</evidence>
<keyword evidence="3" id="KW-0479">Metal-binding</keyword>
<feature type="compositionally biased region" description="Basic and acidic residues" evidence="4">
    <location>
        <begin position="1545"/>
        <end position="1570"/>
    </location>
</feature>
<dbReference type="eggNOG" id="KOG0017">
    <property type="taxonomic scope" value="Eukaryota"/>
</dbReference>
<dbReference type="InterPro" id="IPR007527">
    <property type="entry name" value="Znf_SWIM"/>
</dbReference>
<dbReference type="Gene3D" id="3.30.70.270">
    <property type="match status" value="1"/>
</dbReference>
<organism evidence="7 8">
    <name type="scientific">Tribolium castaneum</name>
    <name type="common">Red flour beetle</name>
    <dbReference type="NCBI Taxonomy" id="7070"/>
    <lineage>
        <taxon>Eukaryota</taxon>
        <taxon>Metazoa</taxon>
        <taxon>Ecdysozoa</taxon>
        <taxon>Arthropoda</taxon>
        <taxon>Hexapoda</taxon>
        <taxon>Insecta</taxon>
        <taxon>Pterygota</taxon>
        <taxon>Neoptera</taxon>
        <taxon>Endopterygota</taxon>
        <taxon>Coleoptera</taxon>
        <taxon>Polyphaga</taxon>
        <taxon>Cucujiformia</taxon>
        <taxon>Tenebrionidae</taxon>
        <taxon>Tenebrionidae incertae sedis</taxon>
        <taxon>Tribolium</taxon>
    </lineage>
</organism>